<accession>A0A1B2EY31</accession>
<protein>
    <submittedName>
        <fullName evidence="2">Uncharacterized protein</fullName>
    </submittedName>
</protein>
<sequence length="130" mass="13599">MNWQDVALGLAGGIGCFVAVVHGVLIERWVVKPIGKLVAADARMAPSTRRLVPPLLHLSTFAWFLGGLALIGAAIWLGRDAQLALGAFVGSLYVFGAVANLWATRGRHPGWMLMVVALVLIVSALSGSGG</sequence>
<feature type="transmembrane region" description="Helical" evidence="1">
    <location>
        <begin position="110"/>
        <end position="129"/>
    </location>
</feature>
<dbReference type="EMBL" id="CP016620">
    <property type="protein sequence ID" value="ANY84894.1"/>
    <property type="molecule type" value="Genomic_DNA"/>
</dbReference>
<evidence type="ECO:0000256" key="1">
    <source>
        <dbReference type="SAM" id="Phobius"/>
    </source>
</evidence>
<keyword evidence="2" id="KW-0614">Plasmid</keyword>
<organism evidence="2">
    <name type="scientific">Microvirga ossetica</name>
    <dbReference type="NCBI Taxonomy" id="1882682"/>
    <lineage>
        <taxon>Bacteria</taxon>
        <taxon>Pseudomonadati</taxon>
        <taxon>Pseudomonadota</taxon>
        <taxon>Alphaproteobacteria</taxon>
        <taxon>Hyphomicrobiales</taxon>
        <taxon>Methylobacteriaceae</taxon>
        <taxon>Microvirga</taxon>
    </lineage>
</organism>
<keyword evidence="1" id="KW-0472">Membrane</keyword>
<name>A0A1B2EY31_9HYPH</name>
<geneLocation type="plasmid" evidence="2">
    <name>unnamed4</name>
</geneLocation>
<feature type="transmembrane region" description="Helical" evidence="1">
    <location>
        <begin position="6"/>
        <end position="26"/>
    </location>
</feature>
<dbReference type="AlphaFoldDB" id="A0A1B2EY31"/>
<dbReference type="KEGG" id="moc:BB934_42420"/>
<proteinExistence type="predicted"/>
<feature type="transmembrane region" description="Helical" evidence="1">
    <location>
        <begin position="55"/>
        <end position="77"/>
    </location>
</feature>
<keyword evidence="1" id="KW-1133">Transmembrane helix</keyword>
<keyword evidence="1" id="KW-0812">Transmembrane</keyword>
<gene>
    <name evidence="2" type="ORF">BB934_42420</name>
</gene>
<evidence type="ECO:0000313" key="2">
    <source>
        <dbReference type="EMBL" id="ANY84894.1"/>
    </source>
</evidence>
<dbReference type="OrthoDB" id="2666246at2"/>
<reference evidence="2" key="1">
    <citation type="submission" date="2016-07" db="EMBL/GenBank/DDBJ databases">
        <title>Microvirga ossetica sp. nov. a new species of rhizobia isolated from root nodules of the legume species Vicia alpestris Steven originated from North Ossetia region in the Caucasus.</title>
        <authorList>
            <person name="Safronova V.I."/>
            <person name="Kuznetsova I.G."/>
            <person name="Sazanova A.L."/>
            <person name="Belimov A."/>
            <person name="Andronov E."/>
            <person name="Osledkin Y.S."/>
            <person name="Onishchuk O.P."/>
            <person name="Kurchak O.N."/>
            <person name="Shaposhnikov A.I."/>
            <person name="Willems A."/>
            <person name="Tikhonovich I.A."/>
        </authorList>
    </citation>
    <scope>NUCLEOTIDE SEQUENCE [LARGE SCALE GENOMIC DNA]</scope>
    <source>
        <strain evidence="2">V5/3M</strain>
        <plasmid evidence="2">unnamed4</plasmid>
    </source>
</reference>
<dbReference type="RefSeq" id="WP_099515734.1">
    <property type="nucleotide sequence ID" value="NZ_CP016620.1"/>
</dbReference>
<feature type="transmembrane region" description="Helical" evidence="1">
    <location>
        <begin position="83"/>
        <end position="103"/>
    </location>
</feature>